<proteinExistence type="predicted"/>
<dbReference type="RefSeq" id="WP_052547015.1">
    <property type="nucleotide sequence ID" value="NZ_JMCC02000011.1"/>
</dbReference>
<organism evidence="2 3">
    <name type="scientific">Enhygromyxa salina</name>
    <dbReference type="NCBI Taxonomy" id="215803"/>
    <lineage>
        <taxon>Bacteria</taxon>
        <taxon>Pseudomonadati</taxon>
        <taxon>Myxococcota</taxon>
        <taxon>Polyangia</taxon>
        <taxon>Nannocystales</taxon>
        <taxon>Nannocystaceae</taxon>
        <taxon>Enhygromyxa</taxon>
    </lineage>
</organism>
<dbReference type="EMBL" id="JMCC02000011">
    <property type="protein sequence ID" value="KIG18390.1"/>
    <property type="molecule type" value="Genomic_DNA"/>
</dbReference>
<reference evidence="2 3" key="1">
    <citation type="submission" date="2014-12" db="EMBL/GenBank/DDBJ databases">
        <title>Genome assembly of Enhygromyxa salina DSM 15201.</title>
        <authorList>
            <person name="Sharma G."/>
            <person name="Subramanian S."/>
        </authorList>
    </citation>
    <scope>NUCLEOTIDE SEQUENCE [LARGE SCALE GENOMIC DNA]</scope>
    <source>
        <strain evidence="2 3">DSM 15201</strain>
    </source>
</reference>
<dbReference type="Gene3D" id="3.90.79.10">
    <property type="entry name" value="Nucleoside Triphosphate Pyrophosphohydrolase"/>
    <property type="match status" value="1"/>
</dbReference>
<dbReference type="Proteomes" id="UP000031599">
    <property type="component" value="Unassembled WGS sequence"/>
</dbReference>
<accession>A0A0C2DA04</accession>
<dbReference type="InterPro" id="IPR015797">
    <property type="entry name" value="NUDIX_hydrolase-like_dom_sf"/>
</dbReference>
<evidence type="ECO:0000313" key="3">
    <source>
        <dbReference type="Proteomes" id="UP000031599"/>
    </source>
</evidence>
<feature type="domain" description="Nudix hydrolase" evidence="1">
    <location>
        <begin position="6"/>
        <end position="72"/>
    </location>
</feature>
<dbReference type="AlphaFoldDB" id="A0A0C2DA04"/>
<dbReference type="Pfam" id="PF00293">
    <property type="entry name" value="NUDIX"/>
    <property type="match status" value="1"/>
</dbReference>
<comment type="caution">
    <text evidence="2">The sequence shown here is derived from an EMBL/GenBank/DDBJ whole genome shotgun (WGS) entry which is preliminary data.</text>
</comment>
<evidence type="ECO:0000259" key="1">
    <source>
        <dbReference type="Pfam" id="PF00293"/>
    </source>
</evidence>
<sequence length="143" mass="15638">MTTHAHHGVGLIVSNHARTRFYVQQKDASYPHYPLAYSLFGGACEPDEAPAQALARELVEELEDAAHELLAVGPSLVGEHVVGPTGFAYSLFEVQITNAQIDLLERAPVLEGERGAVVSRAQLRSLPYIWGLEVVIAAYLEHH</sequence>
<gene>
    <name evidence="2" type="ORF">DB30_00675</name>
</gene>
<name>A0A0C2DA04_9BACT</name>
<dbReference type="InterPro" id="IPR000086">
    <property type="entry name" value="NUDIX_hydrolase_dom"/>
</dbReference>
<dbReference type="SUPFAM" id="SSF55811">
    <property type="entry name" value="Nudix"/>
    <property type="match status" value="1"/>
</dbReference>
<protein>
    <recommendedName>
        <fullName evidence="1">Nudix hydrolase domain-containing protein</fullName>
    </recommendedName>
</protein>
<evidence type="ECO:0000313" key="2">
    <source>
        <dbReference type="EMBL" id="KIG18390.1"/>
    </source>
</evidence>